<dbReference type="FunFam" id="2.60.40.150:FF:000040">
    <property type="entry name" value="synaptotagmin-like protein 2 isoform X2"/>
    <property type="match status" value="1"/>
</dbReference>
<dbReference type="GO" id="GO:0006886">
    <property type="term" value="P:intracellular protein transport"/>
    <property type="evidence" value="ECO:0007669"/>
    <property type="project" value="InterPro"/>
</dbReference>
<protein>
    <recommendedName>
        <fullName evidence="6">Synaptotagmin-like protein 2</fullName>
    </recommendedName>
</protein>
<keyword evidence="4" id="KW-0677">Repeat</keyword>
<comment type="subcellular location">
    <subcellularLocation>
        <location evidence="1">Cell membrane</location>
    </subcellularLocation>
</comment>
<feature type="compositionally biased region" description="Basic and acidic residues" evidence="7">
    <location>
        <begin position="111"/>
        <end position="124"/>
    </location>
</feature>
<dbReference type="SMART" id="SM00239">
    <property type="entry name" value="C2"/>
    <property type="match status" value="2"/>
</dbReference>
<dbReference type="Pfam" id="PF00168">
    <property type="entry name" value="C2"/>
    <property type="match status" value="2"/>
</dbReference>
<feature type="region of interest" description="Disordered" evidence="7">
    <location>
        <begin position="208"/>
        <end position="395"/>
    </location>
</feature>
<dbReference type="PROSITE" id="PS50916">
    <property type="entry name" value="RABBD"/>
    <property type="match status" value="1"/>
</dbReference>
<evidence type="ECO:0000256" key="5">
    <source>
        <dbReference type="ARBA" id="ARBA00023136"/>
    </source>
</evidence>
<dbReference type="GO" id="GO:0005886">
    <property type="term" value="C:plasma membrane"/>
    <property type="evidence" value="ECO:0007669"/>
    <property type="project" value="UniProtKB-SubCell"/>
</dbReference>
<feature type="compositionally biased region" description="Polar residues" evidence="7">
    <location>
        <begin position="1088"/>
        <end position="1099"/>
    </location>
</feature>
<feature type="compositionally biased region" description="Low complexity" evidence="7">
    <location>
        <begin position="209"/>
        <end position="268"/>
    </location>
</feature>
<keyword evidence="11" id="KW-1185">Reference proteome</keyword>
<proteinExistence type="predicted"/>
<dbReference type="Gene3D" id="2.60.40.150">
    <property type="entry name" value="C2 domain"/>
    <property type="match status" value="2"/>
</dbReference>
<feature type="compositionally biased region" description="Polar residues" evidence="7">
    <location>
        <begin position="1369"/>
        <end position="1385"/>
    </location>
</feature>
<feature type="compositionally biased region" description="Polar residues" evidence="7">
    <location>
        <begin position="1028"/>
        <end position="1048"/>
    </location>
</feature>
<feature type="region of interest" description="Disordered" evidence="7">
    <location>
        <begin position="495"/>
        <end position="521"/>
    </location>
</feature>
<dbReference type="PANTHER" id="PTHR45716:SF5">
    <property type="entry name" value="SYNAPTOTAGMIN-LIKE PROTEIN 2"/>
    <property type="match status" value="1"/>
</dbReference>
<evidence type="ECO:0000256" key="4">
    <source>
        <dbReference type="ARBA" id="ARBA00022737"/>
    </source>
</evidence>
<dbReference type="PROSITE" id="PS50004">
    <property type="entry name" value="C2"/>
    <property type="match status" value="2"/>
</dbReference>
<organism evidence="10 11">
    <name type="scientific">Silurus meridionalis</name>
    <name type="common">Southern catfish</name>
    <name type="synonym">Silurus soldatovi meridionalis</name>
    <dbReference type="NCBI Taxonomy" id="175797"/>
    <lineage>
        <taxon>Eukaryota</taxon>
        <taxon>Metazoa</taxon>
        <taxon>Chordata</taxon>
        <taxon>Craniata</taxon>
        <taxon>Vertebrata</taxon>
        <taxon>Euteleostomi</taxon>
        <taxon>Actinopterygii</taxon>
        <taxon>Neopterygii</taxon>
        <taxon>Teleostei</taxon>
        <taxon>Ostariophysi</taxon>
        <taxon>Siluriformes</taxon>
        <taxon>Siluridae</taxon>
        <taxon>Silurus</taxon>
    </lineage>
</organism>
<feature type="compositionally biased region" description="Low complexity" evidence="7">
    <location>
        <begin position="282"/>
        <end position="294"/>
    </location>
</feature>
<evidence type="ECO:0000256" key="2">
    <source>
        <dbReference type="ARBA" id="ARBA00022475"/>
    </source>
</evidence>
<dbReference type="GO" id="GO:0006887">
    <property type="term" value="P:exocytosis"/>
    <property type="evidence" value="ECO:0007669"/>
    <property type="project" value="UniProtKB-KW"/>
</dbReference>
<evidence type="ECO:0000313" key="10">
    <source>
        <dbReference type="EMBL" id="KAF7699906.1"/>
    </source>
</evidence>
<dbReference type="InterPro" id="IPR043567">
    <property type="entry name" value="SYTL1-5_C2B"/>
</dbReference>
<evidence type="ECO:0000259" key="8">
    <source>
        <dbReference type="PROSITE" id="PS50004"/>
    </source>
</evidence>
<evidence type="ECO:0000259" key="9">
    <source>
        <dbReference type="PROSITE" id="PS50916"/>
    </source>
</evidence>
<feature type="region of interest" description="Disordered" evidence="7">
    <location>
        <begin position="1028"/>
        <end position="1075"/>
    </location>
</feature>
<feature type="region of interest" description="Disordered" evidence="7">
    <location>
        <begin position="724"/>
        <end position="749"/>
    </location>
</feature>
<evidence type="ECO:0000256" key="7">
    <source>
        <dbReference type="SAM" id="MobiDB-lite"/>
    </source>
</evidence>
<feature type="compositionally biased region" description="Acidic residues" evidence="7">
    <location>
        <begin position="1358"/>
        <end position="1368"/>
    </location>
</feature>
<keyword evidence="2" id="KW-1003">Cell membrane</keyword>
<sequence length="1716" mass="192776">MLDLSYLTEEEQEAIMAVLKRDAELKKSEEERVKHVQKQGSDEGKLKYITGEWFYEVKSQRHQDRIHGSDIIMASMKQKKPMTVEFLTQSWRERPSKTNNDLMTPQPEPTDNPKESNRRPKETQQESINRQRHNPFNNVPIDLEMDLPNGASFPESLNSPAEVLSPKEGSKIEGSQTEAKTKAFDILHEATPCQKPVPKKRTKIFQVQNSVTDSNSSISTLSVSTNASVSTQSVSTTSSSKSPVSTQSMSTSSDSRSTLSTLSITTNSEIRSLPPKGILKHSSSFSSSDSNIKSQLPQPIKSLSKASSVTGSEQILEESAITQERLDKSSVNLNDNGPLKPTSPMKSTIPKSRLPVRPSLLLNNPTQTEKPKAKPRLSRSSSTQSNNEEKTTDNVIYTKQKSENSLNCSVSTEAEKQKTVYDILKEPRSIPRKKATSPFESLLVKPINNTTSQITPKNLEKEESKAFKREHEKTEEKANHSLSITAQCVYEATNPTNASNKTESPPLAHESDYRPRPFNIKVSRDTKMDDCKDPLMINSHFPKTSEEQGDSIAKVLEWFSRSSDSSDKHDCEEIIQDTEDIKIDDIDFEEELNSRPKPENNVYLIMNVHKKQASINSQGVQELIGETNPLSAKATSGMGSYNTSAQDTPNRLLDSRESSLKEKLLETVSKKEECRNVDQTGISDLLQHDLEGSCSPKTANLRSMWDRGSTESPGMLVSKPSINLEQENQNNGVKKATDHEEEPTKVDIISPKYSALESKEQSFVKDIYNEIESDNTVRDSSKKQAHVRDKANEMQAQISDINQMKDVMAQSITSDNDKCKHLSQKSSSLDFVLQLGDQSKENVGENINSSEEGYMTSAVLELDQQVKTEEKGSQLNPQPTSNVHLKQQIHVSLVKQSNQQQDNRAERIKALKSFWEREELQSKKYIKSTAEGKSPVKSTKLNKRFTKSEHDLTSIGTETEAETVNFTVLPLRDRVEKTVTEEGMNRLQFKMLRDFWAETSRQSSNQEGKHAKTNKEHELVDARHSLNQNVCPNQPDQGFGNDSGNAMSPKTDRGLQLSPKAKIDVKYPDTDTTDNLYISPTELDVLRSSNYTHPKSGTQFFPKDKASPKPAGLPNKESQKQTRSSGKGTLNGRGNSLRRAISMFAVNIEDQDEDLELQSRKVSDTVLPQVGKTTESTVFSSTRTPEVNLQVRKNSVTKNKHKITERSTSEDSDSQTLARSFLPRDNQHYLGITEKEGKDISPQDKEQISELVCTSFQTDGVRCWAEQDDIPLDSELCTRKGNLNGKSAHMQVKISTIVPDGSLVQEALRRAATRPVYHKSLEDITAVPISSTPSRSTSSFSDRERMRKISKSVPNFLETEDDGNESDSECSSNSGKYWKNSNPQAKLSSNSRIATLSSMSGSIISITSADYANIKVQGIIKFSINYVKKMRELHIFVVQCQNLAPVDVKRNRSDPYVKSYLIPDTANLGKRKTSVKKKTLNPIYNEILRYKVQMEYVKTEMLNLSVWHNDTFGRNSFLGETEIDLSKWDFENPQINCLSLKQRATSSILLTDDRGEMRLAIRFLPHISLAKSGEIHIWVKDCKNLPPIRGGTINPYVKCLVLPDTTKKSLQKTRVLKRASSPVFNHTMVYDGFRAEDLKETCVDLTVWDHERLSDHLVGGVRLSLGTGQTCGKKVDWMDSVANEVELWQRMIDSPNEWVEDVLPLRMMTTAKNAWK</sequence>
<feature type="region of interest" description="Disordered" evidence="7">
    <location>
        <begin position="1351"/>
        <end position="1385"/>
    </location>
</feature>
<gene>
    <name evidence="10" type="ORF">HF521_002864</name>
</gene>
<feature type="compositionally biased region" description="Basic and acidic residues" evidence="7">
    <location>
        <begin position="458"/>
        <end position="479"/>
    </location>
</feature>
<evidence type="ECO:0000256" key="3">
    <source>
        <dbReference type="ARBA" id="ARBA00022483"/>
    </source>
</evidence>
<feature type="domain" description="C2" evidence="8">
    <location>
        <begin position="1416"/>
        <end position="1538"/>
    </location>
</feature>
<feature type="region of interest" description="Disordered" evidence="7">
    <location>
        <begin position="453"/>
        <end position="482"/>
    </location>
</feature>
<dbReference type="InterPro" id="IPR000008">
    <property type="entry name" value="C2_dom"/>
</dbReference>
<dbReference type="FunFam" id="2.60.40.150:FF:000006">
    <property type="entry name" value="Synaptotagmin-like 5, isoform CRA_a"/>
    <property type="match status" value="1"/>
</dbReference>
<dbReference type="SUPFAM" id="SSF49562">
    <property type="entry name" value="C2 domain (Calcium/lipid-binding domain, CaLB)"/>
    <property type="match status" value="2"/>
</dbReference>
<dbReference type="GO" id="GO:0070382">
    <property type="term" value="C:exocytic vesicle"/>
    <property type="evidence" value="ECO:0007669"/>
    <property type="project" value="TreeGrafter"/>
</dbReference>
<feature type="compositionally biased region" description="Basic and acidic residues" evidence="7">
    <location>
        <begin position="735"/>
        <end position="745"/>
    </location>
</feature>
<dbReference type="Gene3D" id="6.10.250.3000">
    <property type="match status" value="1"/>
</dbReference>
<dbReference type="CDD" id="cd04020">
    <property type="entry name" value="C2B_SLP_1-2-3-4"/>
    <property type="match status" value="1"/>
</dbReference>
<reference evidence="10" key="1">
    <citation type="submission" date="2020-08" db="EMBL/GenBank/DDBJ databases">
        <title>Chromosome-level assembly of Southern catfish (Silurus meridionalis) provides insights into visual adaptation to the nocturnal and benthic lifestyles.</title>
        <authorList>
            <person name="Zhang Y."/>
            <person name="Wang D."/>
            <person name="Peng Z."/>
        </authorList>
    </citation>
    <scope>NUCLEOTIDE SEQUENCE</scope>
    <source>
        <strain evidence="10">SWU-2019-XX</strain>
        <tissue evidence="10">Muscle</tissue>
    </source>
</reference>
<evidence type="ECO:0000313" key="11">
    <source>
        <dbReference type="Proteomes" id="UP000606274"/>
    </source>
</evidence>
<feature type="compositionally biased region" description="Polar residues" evidence="7">
    <location>
        <begin position="304"/>
        <end position="313"/>
    </location>
</feature>
<dbReference type="EMBL" id="JABFDY010000012">
    <property type="protein sequence ID" value="KAF7699906.1"/>
    <property type="molecule type" value="Genomic_DNA"/>
</dbReference>
<dbReference type="PANTHER" id="PTHR45716">
    <property type="entry name" value="BITESIZE, ISOFORM I"/>
    <property type="match status" value="1"/>
</dbReference>
<feature type="region of interest" description="Disordered" evidence="7">
    <location>
        <begin position="90"/>
        <end position="176"/>
    </location>
</feature>
<keyword evidence="3" id="KW-0268">Exocytosis</keyword>
<feature type="domain" description="C2" evidence="8">
    <location>
        <begin position="1553"/>
        <end position="1678"/>
    </location>
</feature>
<dbReference type="InterPro" id="IPR035892">
    <property type="entry name" value="C2_domain_sf"/>
</dbReference>
<evidence type="ECO:0000256" key="1">
    <source>
        <dbReference type="ARBA" id="ARBA00004236"/>
    </source>
</evidence>
<dbReference type="GO" id="GO:0042043">
    <property type="term" value="F:neurexin family protein binding"/>
    <property type="evidence" value="ECO:0007669"/>
    <property type="project" value="TreeGrafter"/>
</dbReference>
<dbReference type="Proteomes" id="UP000606274">
    <property type="component" value="Unassembled WGS sequence"/>
</dbReference>
<accession>A0A8T0B6F1</accession>
<evidence type="ECO:0000256" key="6">
    <source>
        <dbReference type="ARBA" id="ARBA00072164"/>
    </source>
</evidence>
<dbReference type="GO" id="GO:0031267">
    <property type="term" value="F:small GTPase binding"/>
    <property type="evidence" value="ECO:0007669"/>
    <property type="project" value="InterPro"/>
</dbReference>
<dbReference type="InterPro" id="IPR010911">
    <property type="entry name" value="Rab_BD"/>
</dbReference>
<comment type="caution">
    <text evidence="10">The sequence shown here is derived from an EMBL/GenBank/DDBJ whole genome shotgun (WGS) entry which is preliminary data.</text>
</comment>
<feature type="domain" description="RabBD" evidence="9">
    <location>
        <begin position="1"/>
        <end position="57"/>
    </location>
</feature>
<feature type="region of interest" description="Disordered" evidence="7">
    <location>
        <begin position="1088"/>
        <end position="1136"/>
    </location>
</feature>
<feature type="compositionally biased region" description="Polar residues" evidence="7">
    <location>
        <begin position="1121"/>
        <end position="1134"/>
    </location>
</feature>
<keyword evidence="5" id="KW-0472">Membrane</keyword>
<name>A0A8T0B6F1_SILME</name>